<name>A0AC34RMS7_9BILA</name>
<organism evidence="1 2">
    <name type="scientific">Panagrolaimus sp. JU765</name>
    <dbReference type="NCBI Taxonomy" id="591449"/>
    <lineage>
        <taxon>Eukaryota</taxon>
        <taxon>Metazoa</taxon>
        <taxon>Ecdysozoa</taxon>
        <taxon>Nematoda</taxon>
        <taxon>Chromadorea</taxon>
        <taxon>Rhabditida</taxon>
        <taxon>Tylenchina</taxon>
        <taxon>Panagrolaimomorpha</taxon>
        <taxon>Panagrolaimoidea</taxon>
        <taxon>Panagrolaimidae</taxon>
        <taxon>Panagrolaimus</taxon>
    </lineage>
</organism>
<sequence length="67" mass="7693">MAIMDYDRLLTILGYHSKISESAPIIGGINVPDQVIYTLDEEKTPLESDEETPEKPYEETKNKQHEQ</sequence>
<accession>A0AC34RMS7</accession>
<dbReference type="Proteomes" id="UP000887576">
    <property type="component" value="Unplaced"/>
</dbReference>
<proteinExistence type="predicted"/>
<evidence type="ECO:0000313" key="1">
    <source>
        <dbReference type="Proteomes" id="UP000887576"/>
    </source>
</evidence>
<protein>
    <submittedName>
        <fullName evidence="2">Uncharacterized protein</fullName>
    </submittedName>
</protein>
<reference evidence="2" key="1">
    <citation type="submission" date="2022-11" db="UniProtKB">
        <authorList>
            <consortium name="WormBaseParasite"/>
        </authorList>
    </citation>
    <scope>IDENTIFICATION</scope>
</reference>
<evidence type="ECO:0000313" key="2">
    <source>
        <dbReference type="WBParaSite" id="JU765_v2.g8516.t2"/>
    </source>
</evidence>
<dbReference type="WBParaSite" id="JU765_v2.g8516.t2">
    <property type="protein sequence ID" value="JU765_v2.g8516.t2"/>
    <property type="gene ID" value="JU765_v2.g8516"/>
</dbReference>